<gene>
    <name evidence="2" type="ORF">MNBD_ALPHA03-17</name>
</gene>
<dbReference type="InterPro" id="IPR043519">
    <property type="entry name" value="NT_sf"/>
</dbReference>
<organism evidence="2">
    <name type="scientific">hydrothermal vent metagenome</name>
    <dbReference type="NCBI Taxonomy" id="652676"/>
    <lineage>
        <taxon>unclassified sequences</taxon>
        <taxon>metagenomes</taxon>
        <taxon>ecological metagenomes</taxon>
    </lineage>
</organism>
<dbReference type="NCBIfam" id="TIGR00090">
    <property type="entry name" value="rsfS_iojap_ybeB"/>
    <property type="match status" value="1"/>
</dbReference>
<name>A0A3B1B0D6_9ZZZZ</name>
<evidence type="ECO:0000313" key="2">
    <source>
        <dbReference type="EMBL" id="VAX05464.1"/>
    </source>
</evidence>
<proteinExistence type="inferred from homology"/>
<comment type="similarity">
    <text evidence="1">Belongs to the Iojap/RsfS family.</text>
</comment>
<accession>A0A3B1B0D6</accession>
<dbReference type="GO" id="GO:0017148">
    <property type="term" value="P:negative regulation of translation"/>
    <property type="evidence" value="ECO:0007669"/>
    <property type="project" value="TreeGrafter"/>
</dbReference>
<dbReference type="PANTHER" id="PTHR21043">
    <property type="entry name" value="IOJAP SUPERFAMILY ORTHOLOG"/>
    <property type="match status" value="1"/>
</dbReference>
<dbReference type="GO" id="GO:0043023">
    <property type="term" value="F:ribosomal large subunit binding"/>
    <property type="evidence" value="ECO:0007669"/>
    <property type="project" value="TreeGrafter"/>
</dbReference>
<sequence length="138" mass="15339">MPSNNISEDNITSSMEPHSPNTLLEVIITSLEDDKAEEIITIDLKGKTSIADSMIIASGRSTRQVAAIADHLAVNIKNAGYGHTKTEGLEKADWVLIDAGDAIIHIFRPEVRSFYNLEKMWTMEIRPDDFTPDQLLKS</sequence>
<dbReference type="Gene3D" id="3.30.460.10">
    <property type="entry name" value="Beta Polymerase, domain 2"/>
    <property type="match status" value="1"/>
</dbReference>
<dbReference type="GO" id="GO:0090071">
    <property type="term" value="P:negative regulation of ribosome biogenesis"/>
    <property type="evidence" value="ECO:0007669"/>
    <property type="project" value="TreeGrafter"/>
</dbReference>
<dbReference type="AlphaFoldDB" id="A0A3B1B0D6"/>
<dbReference type="EMBL" id="UOFW01000139">
    <property type="protein sequence ID" value="VAX05464.1"/>
    <property type="molecule type" value="Genomic_DNA"/>
</dbReference>
<dbReference type="PANTHER" id="PTHR21043:SF0">
    <property type="entry name" value="MITOCHONDRIAL ASSEMBLY OF RIBOSOMAL LARGE SUBUNIT PROTEIN 1"/>
    <property type="match status" value="1"/>
</dbReference>
<dbReference type="HAMAP" id="MF_01477">
    <property type="entry name" value="Iojap_RsfS"/>
    <property type="match status" value="1"/>
</dbReference>
<dbReference type="Pfam" id="PF02410">
    <property type="entry name" value="RsfS"/>
    <property type="match status" value="1"/>
</dbReference>
<dbReference type="SUPFAM" id="SSF81301">
    <property type="entry name" value="Nucleotidyltransferase"/>
    <property type="match status" value="1"/>
</dbReference>
<dbReference type="InterPro" id="IPR004394">
    <property type="entry name" value="Iojap/RsfS/C7orf30"/>
</dbReference>
<reference evidence="2" key="1">
    <citation type="submission" date="2018-06" db="EMBL/GenBank/DDBJ databases">
        <authorList>
            <person name="Zhirakovskaya E."/>
        </authorList>
    </citation>
    <scope>NUCLEOTIDE SEQUENCE</scope>
</reference>
<protein>
    <submittedName>
        <fullName evidence="2">Ribosomal silencing factor RsfA</fullName>
    </submittedName>
</protein>
<evidence type="ECO:0000256" key="1">
    <source>
        <dbReference type="ARBA" id="ARBA00010574"/>
    </source>
</evidence>